<reference evidence="3" key="1">
    <citation type="submission" date="2019-05" db="EMBL/GenBank/DDBJ databases">
        <title>Isolation, diversity and antifungal activity of Actinobacteria from wheat.</title>
        <authorList>
            <person name="Yu B."/>
        </authorList>
    </citation>
    <scope>NUCLEOTIDE SEQUENCE [LARGE SCALE GENOMIC DNA]</scope>
    <source>
        <strain evidence="3">NEAU-HEGS1-5</strain>
    </source>
</reference>
<gene>
    <name evidence="3" type="ORF">FED44_17910</name>
</gene>
<dbReference type="PANTHER" id="PTHR44103">
    <property type="entry name" value="PROPROTEIN CONVERTASE P"/>
    <property type="match status" value="1"/>
</dbReference>
<dbReference type="PANTHER" id="PTHR44103:SF1">
    <property type="entry name" value="PROPROTEIN CONVERTASE P"/>
    <property type="match status" value="1"/>
</dbReference>
<feature type="chain" id="PRO_5039063138" evidence="2">
    <location>
        <begin position="25"/>
        <end position="535"/>
    </location>
</feature>
<dbReference type="Gene3D" id="2.40.128.340">
    <property type="match status" value="2"/>
</dbReference>
<dbReference type="Pfam" id="PF13517">
    <property type="entry name" value="FG-GAP_3"/>
    <property type="match status" value="3"/>
</dbReference>
<dbReference type="SUPFAM" id="SSF69318">
    <property type="entry name" value="Integrin alpha N-terminal domain"/>
    <property type="match status" value="1"/>
</dbReference>
<name>A0A5R8Z077_9ACTN</name>
<accession>A0A5R8Z077</accession>
<comment type="caution">
    <text evidence="3">The sequence shown here is derived from an EMBL/GenBank/DDBJ whole genome shotgun (WGS) entry which is preliminary data.</text>
</comment>
<keyword evidence="4" id="KW-1185">Reference proteome</keyword>
<keyword evidence="1 2" id="KW-0732">Signal</keyword>
<feature type="signal peptide" evidence="2">
    <location>
        <begin position="1"/>
        <end position="24"/>
    </location>
</feature>
<evidence type="ECO:0000256" key="1">
    <source>
        <dbReference type="ARBA" id="ARBA00022729"/>
    </source>
</evidence>
<dbReference type="Gene3D" id="3.90.1720.10">
    <property type="entry name" value="endopeptidase domain like (from Nostoc punctiforme)"/>
    <property type="match status" value="1"/>
</dbReference>
<dbReference type="InterPro" id="IPR028994">
    <property type="entry name" value="Integrin_alpha_N"/>
</dbReference>
<dbReference type="EMBL" id="VANP01000006">
    <property type="protein sequence ID" value="TLP58725.1"/>
    <property type="molecule type" value="Genomic_DNA"/>
</dbReference>
<evidence type="ECO:0000256" key="2">
    <source>
        <dbReference type="SAM" id="SignalP"/>
    </source>
</evidence>
<evidence type="ECO:0000313" key="3">
    <source>
        <dbReference type="EMBL" id="TLP58725.1"/>
    </source>
</evidence>
<dbReference type="AlphaFoldDB" id="A0A5R8Z077"/>
<dbReference type="InterPro" id="IPR013517">
    <property type="entry name" value="FG-GAP"/>
</dbReference>
<dbReference type="OrthoDB" id="166934at2"/>
<organism evidence="3 4">
    <name type="scientific">Microbispora triticiradicis</name>
    <dbReference type="NCBI Taxonomy" id="2200763"/>
    <lineage>
        <taxon>Bacteria</taxon>
        <taxon>Bacillati</taxon>
        <taxon>Actinomycetota</taxon>
        <taxon>Actinomycetes</taxon>
        <taxon>Streptosporangiales</taxon>
        <taxon>Streptosporangiaceae</taxon>
        <taxon>Microbispora</taxon>
    </lineage>
</organism>
<proteinExistence type="predicted"/>
<protein>
    <submittedName>
        <fullName evidence="3">VCBS repeat-containing protein</fullName>
    </submittedName>
</protein>
<evidence type="ECO:0000313" key="4">
    <source>
        <dbReference type="Proteomes" id="UP000309033"/>
    </source>
</evidence>
<dbReference type="Proteomes" id="UP000309033">
    <property type="component" value="Unassembled WGS sequence"/>
</dbReference>
<sequence length="535" mass="56667">MKLNRLIAGTLSMVAAASLGFAGAAVTSLTTATPAAAASVADGQITRSEVLARAQNWVDRGVKYNQSRSASSLYTDVDGGHKYGPDCSGLVSMAWHITANSGKGGNSTYDFASWSGKEYLGSLHDLKPGDAILKSSHIELFARWKDSADHTKGAWTYSLNGTGSPDGNGWEQDWAKGPTANSHGQVGDESWSSMQNFRPIRYKNIVDDTQSPPPAPQYQTLGDFDGDGRKDIAGVAGGDLWIHRNTSTPGDFSTAGVFVSSGWRTVSKFMAGDFDGDGKDDIIGFNGGDELLIWRSTSTATAFSFAPYKSLGTGWGVFTQLLPLADYDGDGKKDIAGVAGSDLWIHRNTSTPGNFSTAGVFVSTGWRTVSKFMAGDFDGDGKDDIIGFNGGDELLIWRSTSTATAFGFAPYKSLGTGWGVFTQLLPLADYDGDGKKDIAGVAGSDLWIHRNTSSPGDFSTAGVFVSTGWRTVSKFLGADFDKDGKSDIIGFNGGDELMVWRSTSTATAFGFAPYKSLGTGWGIFGNKLLTSAPTD</sequence>